<evidence type="ECO:0000259" key="1">
    <source>
        <dbReference type="Pfam" id="PF00668"/>
    </source>
</evidence>
<dbReference type="AlphaFoldDB" id="I4C740"/>
<organism evidence="2 3">
    <name type="scientific">Desulfomonile tiedjei (strain ATCC 49306 / DSM 6799 / DCB-1)</name>
    <dbReference type="NCBI Taxonomy" id="706587"/>
    <lineage>
        <taxon>Bacteria</taxon>
        <taxon>Pseudomonadati</taxon>
        <taxon>Thermodesulfobacteriota</taxon>
        <taxon>Desulfomonilia</taxon>
        <taxon>Desulfomonilales</taxon>
        <taxon>Desulfomonilaceae</taxon>
        <taxon>Desulfomonile</taxon>
    </lineage>
</organism>
<accession>I4C740</accession>
<dbReference type="InterPro" id="IPR001242">
    <property type="entry name" value="Condensation_dom"/>
</dbReference>
<dbReference type="SUPFAM" id="SSF52777">
    <property type="entry name" value="CoA-dependent acyltransferases"/>
    <property type="match status" value="1"/>
</dbReference>
<dbReference type="Gene3D" id="3.30.559.30">
    <property type="entry name" value="Nonribosomal peptide synthetase, condensation domain"/>
    <property type="match status" value="1"/>
</dbReference>
<gene>
    <name evidence="2" type="ordered locus">Desti_2704</name>
</gene>
<dbReference type="Gene3D" id="3.30.559.10">
    <property type="entry name" value="Chloramphenicol acetyltransferase-like domain"/>
    <property type="match status" value="1"/>
</dbReference>
<dbReference type="KEGG" id="dti:Desti_2704"/>
<dbReference type="EMBL" id="CP003360">
    <property type="protein sequence ID" value="AFM25381.1"/>
    <property type="molecule type" value="Genomic_DNA"/>
</dbReference>
<feature type="domain" description="Condensation" evidence="1">
    <location>
        <begin position="31"/>
        <end position="275"/>
    </location>
</feature>
<dbReference type="GO" id="GO:0003824">
    <property type="term" value="F:catalytic activity"/>
    <property type="evidence" value="ECO:0007669"/>
    <property type="project" value="InterPro"/>
</dbReference>
<reference evidence="3" key="1">
    <citation type="submission" date="2012-06" db="EMBL/GenBank/DDBJ databases">
        <title>Complete sequence of chromosome of Desulfomonile tiedjei DSM 6799.</title>
        <authorList>
            <person name="Lucas S."/>
            <person name="Copeland A."/>
            <person name="Lapidus A."/>
            <person name="Glavina del Rio T."/>
            <person name="Dalin E."/>
            <person name="Tice H."/>
            <person name="Bruce D."/>
            <person name="Goodwin L."/>
            <person name="Pitluck S."/>
            <person name="Peters L."/>
            <person name="Ovchinnikova G."/>
            <person name="Zeytun A."/>
            <person name="Lu M."/>
            <person name="Kyrpides N."/>
            <person name="Mavromatis K."/>
            <person name="Ivanova N."/>
            <person name="Brettin T."/>
            <person name="Detter J.C."/>
            <person name="Han C."/>
            <person name="Larimer F."/>
            <person name="Land M."/>
            <person name="Hauser L."/>
            <person name="Markowitz V."/>
            <person name="Cheng J.-F."/>
            <person name="Hugenholtz P."/>
            <person name="Woyke T."/>
            <person name="Wu D."/>
            <person name="Spring S."/>
            <person name="Schroeder M."/>
            <person name="Brambilla E."/>
            <person name="Klenk H.-P."/>
            <person name="Eisen J.A."/>
        </authorList>
    </citation>
    <scope>NUCLEOTIDE SEQUENCE [LARGE SCALE GENOMIC DNA]</scope>
    <source>
        <strain evidence="3">ATCC 49306 / DSM 6799 / DCB-1</strain>
    </source>
</reference>
<protein>
    <submittedName>
        <fullName evidence="2">Putative polyketide synthase component</fullName>
    </submittedName>
</protein>
<dbReference type="RefSeq" id="WP_014810522.1">
    <property type="nucleotide sequence ID" value="NC_018025.1"/>
</dbReference>
<dbReference type="eggNOG" id="COG1020">
    <property type="taxonomic scope" value="Bacteria"/>
</dbReference>
<dbReference type="HOGENOM" id="CLU_598172_0_0_7"/>
<dbReference type="InterPro" id="IPR023213">
    <property type="entry name" value="CAT-like_dom_sf"/>
</dbReference>
<name>I4C740_DESTA</name>
<dbReference type="Proteomes" id="UP000006055">
    <property type="component" value="Chromosome"/>
</dbReference>
<evidence type="ECO:0000313" key="2">
    <source>
        <dbReference type="EMBL" id="AFM25381.1"/>
    </source>
</evidence>
<evidence type="ECO:0000313" key="3">
    <source>
        <dbReference type="Proteomes" id="UP000006055"/>
    </source>
</evidence>
<dbReference type="OrthoDB" id="2472181at2"/>
<sequence>MKRESSLNSLSEMIALSAYGNTKNLIITGVDITGNIDKEAVMMATQMAASKYPQFAARLKEERRNLQHRLVWDTHENFPVPVFFSEMNGSSENGVLEGFLDHLSPRLNRNWDLFKECPAEVHLVRVAKNHFIWAPIVHHAVADGATASEFGRQLLAEYQQITKGHEPNWAHQTHAMSTTKKRQVEPKKKSFRDFIQSLKDAVSNTAQKPILPVGQGIAGDLRQFHIKRILSAEDTSRVIVGAIKRGVSPVDLLAASMGVSIDRWNNSRGISPGTITTSMSVNMKGRFGELEGGNTSGLIFFTSQPEQRRDMKSFARSIAVQRIRRFRNQKDFTFFRNVSGMTSLVNLLPFRARQRIVSLVMNLHRFSAAVTFLGTIWPVSKNGKLTLESNPTQVADLTINEVHGLGYKLLSETKLLLIAYTFREKLNLVLAVSGSLFNRNEAESFADMLVSTVQEFT</sequence>
<dbReference type="Pfam" id="PF00668">
    <property type="entry name" value="Condensation"/>
    <property type="match status" value="1"/>
</dbReference>
<proteinExistence type="predicted"/>
<keyword evidence="3" id="KW-1185">Reference proteome</keyword>